<protein>
    <submittedName>
        <fullName evidence="2">DUF4188 domain-containing protein</fullName>
    </submittedName>
</protein>
<dbReference type="Proteomes" id="UP000665561">
    <property type="component" value="Unassembled WGS sequence"/>
</dbReference>
<sequence>MKHVMQGRYTVEMDKSFVVFIIGMRINRYLAVHKWIPVSKAMRAMIIELTQNPETGFLSAELSRNGRILTVVQYWRSYDQLEKYARGELHLKTWDSYNKTISANGAVGIFHETYRVELGDFECVYNNMPKFGLGKAGNHIPVSRNMQTSRSRLGNARGSADSEK</sequence>
<evidence type="ECO:0000313" key="3">
    <source>
        <dbReference type="Proteomes" id="UP000665561"/>
    </source>
</evidence>
<feature type="region of interest" description="Disordered" evidence="1">
    <location>
        <begin position="145"/>
        <end position="164"/>
    </location>
</feature>
<dbReference type="Pfam" id="PF13826">
    <property type="entry name" value="Monooxy_af470-like"/>
    <property type="match status" value="1"/>
</dbReference>
<dbReference type="SUPFAM" id="SSF54909">
    <property type="entry name" value="Dimeric alpha+beta barrel"/>
    <property type="match status" value="1"/>
</dbReference>
<evidence type="ECO:0000256" key="1">
    <source>
        <dbReference type="SAM" id="MobiDB-lite"/>
    </source>
</evidence>
<reference evidence="2 3" key="1">
    <citation type="submission" date="2020-01" db="EMBL/GenBank/DDBJ databases">
        <title>Paenibacillus soybeanensis sp. nov. isolated from the nodules of soybean (Glycine max(L.) Merr).</title>
        <authorList>
            <person name="Wang H."/>
        </authorList>
    </citation>
    <scope>NUCLEOTIDE SEQUENCE [LARGE SCALE GENOMIC DNA]</scope>
    <source>
        <strain evidence="2 3">T1</strain>
    </source>
</reference>
<comment type="caution">
    <text evidence="2">The sequence shown here is derived from an EMBL/GenBank/DDBJ whole genome shotgun (WGS) entry which is preliminary data.</text>
</comment>
<gene>
    <name evidence="2" type="ORF">GT019_03955</name>
</gene>
<evidence type="ECO:0000313" key="2">
    <source>
        <dbReference type="EMBL" id="NBD23023.1"/>
    </source>
</evidence>
<dbReference type="InterPro" id="IPR011008">
    <property type="entry name" value="Dimeric_a/b-barrel"/>
</dbReference>
<dbReference type="InterPro" id="IPR025444">
    <property type="entry name" value="Monooxy_af470"/>
</dbReference>
<name>A0ABW9XK89_9BACL</name>
<dbReference type="EMBL" id="JAAAMV010000001">
    <property type="protein sequence ID" value="NBD23023.1"/>
    <property type="molecule type" value="Genomic_DNA"/>
</dbReference>
<accession>A0ABW9XK89</accession>
<dbReference type="RefSeq" id="WP_161741387.1">
    <property type="nucleotide sequence ID" value="NZ_JAAAMV010000001.1"/>
</dbReference>
<organism evidence="2 3">
    <name type="scientific">Paenibacillus glycinis</name>
    <dbReference type="NCBI Taxonomy" id="2697035"/>
    <lineage>
        <taxon>Bacteria</taxon>
        <taxon>Bacillati</taxon>
        <taxon>Bacillota</taxon>
        <taxon>Bacilli</taxon>
        <taxon>Bacillales</taxon>
        <taxon>Paenibacillaceae</taxon>
        <taxon>Paenibacillus</taxon>
    </lineage>
</organism>
<proteinExistence type="predicted"/>
<keyword evidence="3" id="KW-1185">Reference proteome</keyword>